<feature type="transmembrane region" description="Helical" evidence="1">
    <location>
        <begin position="47"/>
        <end position="65"/>
    </location>
</feature>
<name>B0MS47_9FIRM</name>
<keyword evidence="1" id="KW-1133">Transmembrane helix</keyword>
<dbReference type="Pfam" id="PF09551">
    <property type="entry name" value="Spore_II_R"/>
    <property type="match status" value="1"/>
</dbReference>
<proteinExistence type="predicted"/>
<keyword evidence="1" id="KW-0812">Transmembrane</keyword>
<evidence type="ECO:0000256" key="1">
    <source>
        <dbReference type="SAM" id="Phobius"/>
    </source>
</evidence>
<reference evidence="2" key="1">
    <citation type="submission" date="2007-10" db="EMBL/GenBank/DDBJ databases">
        <authorList>
            <person name="Fulton L."/>
            <person name="Clifton S."/>
            <person name="Fulton B."/>
            <person name="Xu J."/>
            <person name="Minx P."/>
            <person name="Pepin K.H."/>
            <person name="Johnson M."/>
            <person name="Thiruvilangam P."/>
            <person name="Bhonagiri V."/>
            <person name="Nash W.E."/>
            <person name="Mardis E.R."/>
            <person name="Wilson R.K."/>
        </authorList>
    </citation>
    <scope>NUCLEOTIDE SEQUENCE [LARGE SCALE GENOMIC DNA]</scope>
    <source>
        <strain evidence="2">DSM 15702</strain>
    </source>
</reference>
<dbReference type="Proteomes" id="UP000005326">
    <property type="component" value="Unassembled WGS sequence"/>
</dbReference>
<organism evidence="2 3">
    <name type="scientific">[Eubacterium] siraeum DSM 15702</name>
    <dbReference type="NCBI Taxonomy" id="428128"/>
    <lineage>
        <taxon>Bacteria</taxon>
        <taxon>Bacillati</taxon>
        <taxon>Bacillota</taxon>
        <taxon>Clostridia</taxon>
        <taxon>Eubacteriales</taxon>
        <taxon>Oscillospiraceae</taxon>
        <taxon>Oscillospiraceae incertae sedis</taxon>
    </lineage>
</organism>
<comment type="caution">
    <text evidence="2">The sequence shown here is derived from an EMBL/GenBank/DDBJ whole genome shotgun (WGS) entry which is preliminary data.</text>
</comment>
<accession>B0MS47</accession>
<keyword evidence="3" id="KW-1185">Reference proteome</keyword>
<dbReference type="AlphaFoldDB" id="B0MS47"/>
<evidence type="ECO:0000313" key="3">
    <source>
        <dbReference type="Proteomes" id="UP000005326"/>
    </source>
</evidence>
<sequence>MVKSDRKSQIKALVNNQNKPVNNYLTKLNATEVLMTGFFKRNILDKAMILGAVICIVITAFTAFAEDCEEKPQEVLRLHILANSDSKDDQTLKYDLRDYMLSTFSDVFGNCDSFSQSVAVANERRAEIEEKANEFVHSKGYSYNVKCEVAKTYFTTRKYENVTLPAGEYTAVRLLIGNAEGRNWWCVMFPPLCLPAASGEFFTEEQSKRVEESRDYEIKFAIFEALQGLFGGDDTGSESSEETACDSTDNDFAKISVFGIMNCDVL</sequence>
<dbReference type="EMBL" id="ABCA03000055">
    <property type="protein sequence ID" value="EDR99615.1"/>
    <property type="molecule type" value="Genomic_DNA"/>
</dbReference>
<gene>
    <name evidence="2" type="ORF">EUBSIR_02684</name>
</gene>
<protein>
    <submittedName>
        <fullName evidence="2">Stage II sporulation protein R</fullName>
    </submittedName>
</protein>
<dbReference type="InterPro" id="IPR014202">
    <property type="entry name" value="Spore_II_R"/>
</dbReference>
<evidence type="ECO:0000313" key="2">
    <source>
        <dbReference type="EMBL" id="EDR99615.1"/>
    </source>
</evidence>
<keyword evidence="1" id="KW-0472">Membrane</keyword>
<reference evidence="2" key="2">
    <citation type="submission" date="2014-06" db="EMBL/GenBank/DDBJ databases">
        <title>Draft genome sequence of Eubacterium siraeum (DSM 15702).</title>
        <authorList>
            <person name="Sudarsanam P."/>
            <person name="Ley R."/>
            <person name="Guruge J."/>
            <person name="Turnbaugh P.J."/>
            <person name="Mahowald M."/>
            <person name="Liep D."/>
            <person name="Gordon J."/>
        </authorList>
    </citation>
    <scope>NUCLEOTIDE SEQUENCE</scope>
    <source>
        <strain evidence="2">DSM 15702</strain>
    </source>
</reference>